<organism evidence="2 3">
    <name type="scientific">Burkholderia pseudomultivorans</name>
    <dbReference type="NCBI Taxonomy" id="1207504"/>
    <lineage>
        <taxon>Bacteria</taxon>
        <taxon>Pseudomonadati</taxon>
        <taxon>Pseudomonadota</taxon>
        <taxon>Betaproteobacteria</taxon>
        <taxon>Burkholderiales</taxon>
        <taxon>Burkholderiaceae</taxon>
        <taxon>Burkholderia</taxon>
        <taxon>Burkholderia cepacia complex</taxon>
    </lineage>
</organism>
<accession>A0A6P2NPH9</accession>
<gene>
    <name evidence="2" type="ORF">BPS26883_04671</name>
</gene>
<feature type="region of interest" description="Disordered" evidence="1">
    <location>
        <begin position="1"/>
        <end position="27"/>
    </location>
</feature>
<proteinExistence type="predicted"/>
<reference evidence="2 3" key="1">
    <citation type="submission" date="2019-09" db="EMBL/GenBank/DDBJ databases">
        <authorList>
            <person name="Depoorter E."/>
        </authorList>
    </citation>
    <scope>NUCLEOTIDE SEQUENCE [LARGE SCALE GENOMIC DNA]</scope>
    <source>
        <strain evidence="2">LMG 26883</strain>
    </source>
</reference>
<evidence type="ECO:0000313" key="3">
    <source>
        <dbReference type="Proteomes" id="UP000494162"/>
    </source>
</evidence>
<evidence type="ECO:0000313" key="2">
    <source>
        <dbReference type="EMBL" id="VWB96583.1"/>
    </source>
</evidence>
<sequence>MVNNRTNVGKWQGTPPPEPGEDRKISGGPLYSLDDLEPLLAAGKVALWTKDCAKDAANLGFDLDDVAALIREAIVHGRYIDSEWCQGKPTGPWAACDAYSLRRTEWNEFARRDLTCDYFVKFAIGKTGNVVITISCHTSN</sequence>
<evidence type="ECO:0000256" key="1">
    <source>
        <dbReference type="SAM" id="MobiDB-lite"/>
    </source>
</evidence>
<protein>
    <submittedName>
        <fullName evidence="2">Uncharacterized protein</fullName>
    </submittedName>
</protein>
<dbReference type="Proteomes" id="UP000494162">
    <property type="component" value="Unassembled WGS sequence"/>
</dbReference>
<name>A0A6P2NPH9_9BURK</name>
<dbReference type="AlphaFoldDB" id="A0A6P2NPH9"/>
<dbReference type="EMBL" id="CABVPP010000042">
    <property type="protein sequence ID" value="VWB96583.1"/>
    <property type="molecule type" value="Genomic_DNA"/>
</dbReference>